<name>A0A3M7MAH8_9PLEO</name>
<reference evidence="2 3" key="1">
    <citation type="journal article" date="2014" name="PLoS ONE">
        <title>De novo Genome Assembly of the Fungal Plant Pathogen Pyrenophora semeniperda.</title>
        <authorList>
            <person name="Soliai M.M."/>
            <person name="Meyer S.E."/>
            <person name="Udall J.A."/>
            <person name="Elzinga D.E."/>
            <person name="Hermansen R.A."/>
            <person name="Bodily P.M."/>
            <person name="Hart A.A."/>
            <person name="Coleman C.E."/>
        </authorList>
    </citation>
    <scope>NUCLEOTIDE SEQUENCE [LARGE SCALE GENOMIC DNA]</scope>
    <source>
        <strain evidence="2 3">CCB06</strain>
        <tissue evidence="2">Mycelium</tissue>
    </source>
</reference>
<dbReference type="AlphaFoldDB" id="A0A3M7MAH8"/>
<gene>
    <name evidence="2" type="ORF">GMOD_00006639</name>
</gene>
<dbReference type="Proteomes" id="UP000265663">
    <property type="component" value="Unassembled WGS sequence"/>
</dbReference>
<organism evidence="2 3">
    <name type="scientific">Pyrenophora seminiperda CCB06</name>
    <dbReference type="NCBI Taxonomy" id="1302712"/>
    <lineage>
        <taxon>Eukaryota</taxon>
        <taxon>Fungi</taxon>
        <taxon>Dikarya</taxon>
        <taxon>Ascomycota</taxon>
        <taxon>Pezizomycotina</taxon>
        <taxon>Dothideomycetes</taxon>
        <taxon>Pleosporomycetidae</taxon>
        <taxon>Pleosporales</taxon>
        <taxon>Pleosporineae</taxon>
        <taxon>Pleosporaceae</taxon>
        <taxon>Pyrenophora</taxon>
    </lineage>
</organism>
<accession>A0A3M7MAH8</accession>
<evidence type="ECO:0000256" key="1">
    <source>
        <dbReference type="SAM" id="MobiDB-lite"/>
    </source>
</evidence>
<evidence type="ECO:0000313" key="3">
    <source>
        <dbReference type="Proteomes" id="UP000265663"/>
    </source>
</evidence>
<keyword evidence="3" id="KW-1185">Reference proteome</keyword>
<dbReference type="EMBL" id="KE747827">
    <property type="protein sequence ID" value="RMZ71516.1"/>
    <property type="molecule type" value="Genomic_DNA"/>
</dbReference>
<proteinExistence type="predicted"/>
<sequence>MAHRRCLGPAADQIRSLRWRKSRYESLEASDSLVREQSYPHKFLKSQNDTQNRHMAAEKRFAIWFVRDALLAGDGAVTAVTLDRYGQGRRRASSSVPNFHFSYQRSGHNGMVEMTRVVWLSLETAVKDHIETVRAPQKQRHMKAENPCDPSVEMCTR</sequence>
<evidence type="ECO:0000313" key="2">
    <source>
        <dbReference type="EMBL" id="RMZ71516.1"/>
    </source>
</evidence>
<protein>
    <submittedName>
        <fullName evidence="2">Uncharacterized protein</fullName>
    </submittedName>
</protein>
<feature type="region of interest" description="Disordered" evidence="1">
    <location>
        <begin position="137"/>
        <end position="157"/>
    </location>
</feature>